<gene>
    <name evidence="1" type="ORF">ACFSNC_15535</name>
</gene>
<protein>
    <submittedName>
        <fullName evidence="1">Pnap_2097 family protein</fullName>
    </submittedName>
</protein>
<comment type="caution">
    <text evidence="1">The sequence shown here is derived from an EMBL/GenBank/DDBJ whole genome shotgun (WGS) entry which is preliminary data.</text>
</comment>
<dbReference type="Gene3D" id="3.10.129.10">
    <property type="entry name" value="Hotdog Thioesterase"/>
    <property type="match status" value="1"/>
</dbReference>
<reference evidence="2" key="1">
    <citation type="journal article" date="2019" name="Int. J. Syst. Evol. Microbiol.">
        <title>The Global Catalogue of Microorganisms (GCM) 10K type strain sequencing project: providing services to taxonomists for standard genome sequencing and annotation.</title>
        <authorList>
            <consortium name="The Broad Institute Genomics Platform"/>
            <consortium name="The Broad Institute Genome Sequencing Center for Infectious Disease"/>
            <person name="Wu L."/>
            <person name="Ma J."/>
        </authorList>
    </citation>
    <scope>NUCLEOTIDE SEQUENCE [LARGE SCALE GENOMIC DNA]</scope>
    <source>
        <strain evidence="2">CCM 7435</strain>
    </source>
</reference>
<dbReference type="InterPro" id="IPR029069">
    <property type="entry name" value="HotDog_dom_sf"/>
</dbReference>
<dbReference type="SUPFAM" id="SSF54637">
    <property type="entry name" value="Thioesterase/thiol ester dehydrase-isomerase"/>
    <property type="match status" value="1"/>
</dbReference>
<proteinExistence type="predicted"/>
<organism evidence="1 2">
    <name type="scientific">Ancylobacter oerskovii</name>
    <dbReference type="NCBI Taxonomy" id="459519"/>
    <lineage>
        <taxon>Bacteria</taxon>
        <taxon>Pseudomonadati</taxon>
        <taxon>Pseudomonadota</taxon>
        <taxon>Alphaproteobacteria</taxon>
        <taxon>Hyphomicrobiales</taxon>
        <taxon>Xanthobacteraceae</taxon>
        <taxon>Ancylobacter</taxon>
    </lineage>
</organism>
<dbReference type="EMBL" id="JBHUHD010000001">
    <property type="protein sequence ID" value="MFD2141823.1"/>
    <property type="molecule type" value="Genomic_DNA"/>
</dbReference>
<accession>A0ABW4Z084</accession>
<evidence type="ECO:0000313" key="2">
    <source>
        <dbReference type="Proteomes" id="UP001597299"/>
    </source>
</evidence>
<keyword evidence="2" id="KW-1185">Reference proteome</keyword>
<dbReference type="NCBIfam" id="TIGR04099">
    <property type="entry name" value="biosn_Pnap_2097"/>
    <property type="match status" value="1"/>
</dbReference>
<dbReference type="RefSeq" id="WP_213350004.1">
    <property type="nucleotide sequence ID" value="NZ_JAHBGB010000001.1"/>
</dbReference>
<dbReference type="InterPro" id="IPR024091">
    <property type="entry name" value="LnmK-like_bifun_acyl/decarbox"/>
</dbReference>
<name>A0ABW4Z084_9HYPH</name>
<dbReference type="Proteomes" id="UP001597299">
    <property type="component" value="Unassembled WGS sequence"/>
</dbReference>
<dbReference type="NCBIfam" id="TIGR04098">
    <property type="entry name" value="LnmK_bifunc"/>
    <property type="match status" value="1"/>
</dbReference>
<sequence>MSFLAPAHRLVMEPGLQTVLRLGMPHLVPGGLSESWLLKQLGDLHWQMLADRLGCPPSAVEDREGNRVYAAFRHLRLEAARLDLAREDAVLVIRSRLWRLSRTQLISRHELEAGGEALGLVTLVSAFIRREDGSNRRVCRVEVPGLAELPLWERAQPEPPALDEGEGPSADFSFTPCPPEDFNGAGFLYFPAYVAIAERALHAAGWLPASGLPVGERIVRFHANLDAGDSIDVRTRLLPGGVDELRIAAELHRASDGARMAEIVTRRHGAFAPAPLQAI</sequence>
<evidence type="ECO:0000313" key="1">
    <source>
        <dbReference type="EMBL" id="MFD2141823.1"/>
    </source>
</evidence>